<dbReference type="AlphaFoldDB" id="A0A061E9F0"/>
<evidence type="ECO:0000313" key="2">
    <source>
        <dbReference type="Proteomes" id="UP000026915"/>
    </source>
</evidence>
<organism evidence="1 2">
    <name type="scientific">Theobroma cacao</name>
    <name type="common">Cacao</name>
    <name type="synonym">Cocoa</name>
    <dbReference type="NCBI Taxonomy" id="3641"/>
    <lineage>
        <taxon>Eukaryota</taxon>
        <taxon>Viridiplantae</taxon>
        <taxon>Streptophyta</taxon>
        <taxon>Embryophyta</taxon>
        <taxon>Tracheophyta</taxon>
        <taxon>Spermatophyta</taxon>
        <taxon>Magnoliopsida</taxon>
        <taxon>eudicotyledons</taxon>
        <taxon>Gunneridae</taxon>
        <taxon>Pentapetalae</taxon>
        <taxon>rosids</taxon>
        <taxon>malvids</taxon>
        <taxon>Malvales</taxon>
        <taxon>Malvaceae</taxon>
        <taxon>Byttnerioideae</taxon>
        <taxon>Theobroma</taxon>
    </lineage>
</organism>
<reference evidence="1 2" key="1">
    <citation type="journal article" date="2013" name="Genome Biol.">
        <title>The genome sequence of the most widely cultivated cacao type and its use to identify candidate genes regulating pod color.</title>
        <authorList>
            <person name="Motamayor J.C."/>
            <person name="Mockaitis K."/>
            <person name="Schmutz J."/>
            <person name="Haiminen N."/>
            <person name="Iii D.L."/>
            <person name="Cornejo O."/>
            <person name="Findley S.D."/>
            <person name="Zheng P."/>
            <person name="Utro F."/>
            <person name="Royaert S."/>
            <person name="Saski C."/>
            <person name="Jenkins J."/>
            <person name="Podicheti R."/>
            <person name="Zhao M."/>
            <person name="Scheffler B.E."/>
            <person name="Stack J.C."/>
            <person name="Feltus F.A."/>
            <person name="Mustiga G.M."/>
            <person name="Amores F."/>
            <person name="Phillips W."/>
            <person name="Marelli J.P."/>
            <person name="May G.D."/>
            <person name="Shapiro H."/>
            <person name="Ma J."/>
            <person name="Bustamante C.D."/>
            <person name="Schnell R.J."/>
            <person name="Main D."/>
            <person name="Gilbert D."/>
            <person name="Parida L."/>
            <person name="Kuhn D.N."/>
        </authorList>
    </citation>
    <scope>NUCLEOTIDE SEQUENCE [LARGE SCALE GENOMIC DNA]</scope>
    <source>
        <strain evidence="2">cv. Matina 1-6</strain>
    </source>
</reference>
<proteinExistence type="predicted"/>
<accession>A0A061E9F0</accession>
<dbReference type="Proteomes" id="UP000026915">
    <property type="component" value="Chromosome 2"/>
</dbReference>
<dbReference type="InParanoid" id="A0A061E9F0"/>
<dbReference type="Gramene" id="EOY01233">
    <property type="protein sequence ID" value="EOY01233"/>
    <property type="gene ID" value="TCM_011177"/>
</dbReference>
<sequence>MLLWLLAQILPYLLGSGLIVFFSLGEEAFDLLDHVYLSSLQYRISNIQAPPAKGKLQEIVVASPYATSPANHTNSPLHKTGIKGCNAFGAVEPNNQPDIGLLQDKGFSHSTLLLAFGKRLGLLPSFGYLTNSPIDS</sequence>
<name>A0A061E9F0_THECC</name>
<evidence type="ECO:0000313" key="1">
    <source>
        <dbReference type="EMBL" id="EOY01233.1"/>
    </source>
</evidence>
<protein>
    <submittedName>
        <fullName evidence="1">Uncharacterized protein</fullName>
    </submittedName>
</protein>
<keyword evidence="2" id="KW-1185">Reference proteome</keyword>
<dbReference type="EMBL" id="CM001880">
    <property type="protein sequence ID" value="EOY01233.1"/>
    <property type="molecule type" value="Genomic_DNA"/>
</dbReference>
<dbReference type="HOGENOM" id="CLU_1879161_0_0_1"/>
<gene>
    <name evidence="1" type="ORF">TCM_011177</name>
</gene>